<proteinExistence type="predicted"/>
<dbReference type="InterPro" id="IPR036390">
    <property type="entry name" value="WH_DNA-bd_sf"/>
</dbReference>
<reference evidence="1 2" key="1">
    <citation type="journal article" date="2019" name="Int. J. Syst. Evol. Microbiol.">
        <title>The Global Catalogue of Microorganisms (GCM) 10K type strain sequencing project: providing services to taxonomists for standard genome sequencing and annotation.</title>
        <authorList>
            <consortium name="The Broad Institute Genomics Platform"/>
            <consortium name="The Broad Institute Genome Sequencing Center for Infectious Disease"/>
            <person name="Wu L."/>
            <person name="Ma J."/>
        </authorList>
    </citation>
    <scope>NUCLEOTIDE SEQUENCE [LARGE SCALE GENOMIC DNA]</scope>
    <source>
        <strain evidence="1 2">SKJ47</strain>
    </source>
</reference>
<dbReference type="InterPro" id="IPR011991">
    <property type="entry name" value="ArsR-like_HTH"/>
</dbReference>
<dbReference type="CDD" id="cd00090">
    <property type="entry name" value="HTH_ARSR"/>
    <property type="match status" value="1"/>
</dbReference>
<dbReference type="InterPro" id="IPR036388">
    <property type="entry name" value="WH-like_DNA-bd_sf"/>
</dbReference>
<dbReference type="EMBL" id="JBHSXL010000010">
    <property type="protein sequence ID" value="MFC6893599.1"/>
    <property type="molecule type" value="Genomic_DNA"/>
</dbReference>
<dbReference type="Proteomes" id="UP001596296">
    <property type="component" value="Unassembled WGS sequence"/>
</dbReference>
<protein>
    <submittedName>
        <fullName evidence="1">ArsR/SmtB family transcription factor</fullName>
    </submittedName>
</protein>
<organism evidence="1 2">
    <name type="scientific">Halopenitus salinus</name>
    <dbReference type="NCBI Taxonomy" id="1198295"/>
    <lineage>
        <taxon>Archaea</taxon>
        <taxon>Methanobacteriati</taxon>
        <taxon>Methanobacteriota</taxon>
        <taxon>Stenosarchaea group</taxon>
        <taxon>Halobacteria</taxon>
        <taxon>Halobacteriales</taxon>
        <taxon>Haloferacaceae</taxon>
        <taxon>Halopenitus</taxon>
    </lineage>
</organism>
<dbReference type="Pfam" id="PF12840">
    <property type="entry name" value="HTH_20"/>
    <property type="match status" value="1"/>
</dbReference>
<evidence type="ECO:0000313" key="1">
    <source>
        <dbReference type="EMBL" id="MFC6893599.1"/>
    </source>
</evidence>
<keyword evidence="2" id="KW-1185">Reference proteome</keyword>
<sequence>MTSEWDPETVFEVLGSEEVRKILALTNTEAKSAGELADQLSVSQPTVYRRLNVCQEHDLVREETEIDAEGNHRKVYRASLERVTFELIDAGFEVNIELRHDPLEDEDFTQ</sequence>
<dbReference type="AlphaFoldDB" id="A0ABD5V0R9"/>
<name>A0ABD5V0R9_9EURY</name>
<gene>
    <name evidence="1" type="ORF">ACFQE9_13425</name>
</gene>
<dbReference type="SUPFAM" id="SSF46785">
    <property type="entry name" value="Winged helix' DNA-binding domain"/>
    <property type="match status" value="1"/>
</dbReference>
<dbReference type="RefSeq" id="WP_379745686.1">
    <property type="nucleotide sequence ID" value="NZ_JBHSVN010000001.1"/>
</dbReference>
<dbReference type="Gene3D" id="1.10.10.10">
    <property type="entry name" value="Winged helix-like DNA-binding domain superfamily/Winged helix DNA-binding domain"/>
    <property type="match status" value="1"/>
</dbReference>
<accession>A0ABD5V0R9</accession>
<evidence type="ECO:0000313" key="2">
    <source>
        <dbReference type="Proteomes" id="UP001596296"/>
    </source>
</evidence>
<comment type="caution">
    <text evidence="1">The sequence shown here is derived from an EMBL/GenBank/DDBJ whole genome shotgun (WGS) entry which is preliminary data.</text>
</comment>